<dbReference type="Proteomes" id="UP001345013">
    <property type="component" value="Unassembled WGS sequence"/>
</dbReference>
<sequence length="1107" mass="120224">MTERLPGLQRRAGRRRSTPASPSSPTLSRRHGRSQDLPQFSPMEPGSANTPADSPSIDLDMPSPTFDLASISPALASENYAPLRPQPVNRVSDDLSKSRPRFLADTMRPATSSVGEGISLVSQKMDTYSPVTETTRDSPMLDGSRASGDRLRQTSSREQDEVSLQRAATFWAQYDRSATEDAMASKSVPSNRKSRFNLLNPMSLLARRRSSQNANKLDDVNLNVSTLHVPAIPDNITPSIRGTMVHDFSAPRYRRLNHENSPRPGPGPSPSYPRRPSDISSPQVDSTNGTPASLHSPMFKEHFQEDKRPLQPANTAYLHGQNLQKPTSGALPSFARNLPLNLPGDSVVGLKTPDNLNDKNTGTESAHSKVTVSTEPERPPPPPPKKASSPVLEVSTANTLPKHMTSTSSRFSFIGQQGSIAQEKVLEDKHKEHASKNPAPVRLSVASVDDEDGYDDFDGLDDDDGFDNDEVTIRNIDQPSSQNPAHKQSSGPATEDYGLEEDDEFGTGSITIKNIDMPTSQNVYEDGEDGFDTEDINIRDIDVSTSQGRDPGAVARGVNRQSLQAFHFTPQSLTFSPSTAQHTSQSTPRDIEGFPIGMAQYKAAAAFDTRPRIRDSTEQSPEALFYDGLGISTAPLGLSTSETPFNPEPFDDSDLYFDDGEFDDDVVENIAKFDEDALDDANQIEDIPANNARKYEEASQRRLPGEEVKVAPQRGSEAPHDLPPSLSVRAESTESTFNQPVSEQQAGLTECNLAAHHDALAMALNKATAKGGVGRTVSFTRLSDDETDSPFPVSMPEVSSRGSRYSNHVMSSGMSDEDGDGMEDDMDDDAMIAAANAEALENDDDGFYGQEFGFYARAHGRESADFANGGYFTSRGSNGVKRSHSGKYNFQEPSLTPITERSEWSTRNSVVCQPLHTGMASNGQALSSPGIAELLERDSPLADEEMSLSTLMKLRGKAFGGSSTSLNSLAERHHPHSSPLAHVSGYKHLKGDGGGGRMSSPIRGAGALNIAESEDEDEDGGSATLRQNTRHKKVSEPARDLSQSSREQEVPSSPMSRKGNHSRNSSGAESVSYARDMDGRWVLERRRTGDDGEIELVGREYLAGTRI</sequence>
<feature type="region of interest" description="Disordered" evidence="1">
    <location>
        <begin position="1"/>
        <end position="65"/>
    </location>
</feature>
<feature type="region of interest" description="Disordered" evidence="1">
    <location>
        <begin position="126"/>
        <end position="162"/>
    </location>
</feature>
<feature type="compositionally biased region" description="Basic and acidic residues" evidence="1">
    <location>
        <begin position="693"/>
        <end position="709"/>
    </location>
</feature>
<feature type="compositionally biased region" description="Acidic residues" evidence="1">
    <location>
        <begin position="448"/>
        <end position="470"/>
    </location>
</feature>
<proteinExistence type="predicted"/>
<comment type="caution">
    <text evidence="2">The sequence shown here is derived from an EMBL/GenBank/DDBJ whole genome shotgun (WGS) entry which is preliminary data.</text>
</comment>
<feature type="compositionally biased region" description="Polar residues" evidence="1">
    <location>
        <begin position="354"/>
        <end position="374"/>
    </location>
</feature>
<gene>
    <name evidence="2" type="ORF">LTR24_000191</name>
</gene>
<evidence type="ECO:0000313" key="2">
    <source>
        <dbReference type="EMBL" id="KAK5102281.1"/>
    </source>
</evidence>
<feature type="region of interest" description="Disordered" evidence="1">
    <location>
        <begin position="965"/>
        <end position="1080"/>
    </location>
</feature>
<feature type="compositionally biased region" description="Low complexity" evidence="1">
    <location>
        <begin position="18"/>
        <end position="27"/>
    </location>
</feature>
<feature type="region of interest" description="Disordered" evidence="1">
    <location>
        <begin position="570"/>
        <end position="592"/>
    </location>
</feature>
<feature type="compositionally biased region" description="Basic and acidic residues" evidence="1">
    <location>
        <begin position="147"/>
        <end position="160"/>
    </location>
</feature>
<evidence type="ECO:0000256" key="1">
    <source>
        <dbReference type="SAM" id="MobiDB-lite"/>
    </source>
</evidence>
<feature type="compositionally biased region" description="Polar residues" evidence="1">
    <location>
        <begin position="733"/>
        <end position="744"/>
    </location>
</feature>
<reference evidence="2 3" key="1">
    <citation type="submission" date="2023-08" db="EMBL/GenBank/DDBJ databases">
        <title>Black Yeasts Isolated from many extreme environments.</title>
        <authorList>
            <person name="Coleine C."/>
            <person name="Stajich J.E."/>
            <person name="Selbmann L."/>
        </authorList>
    </citation>
    <scope>NUCLEOTIDE SEQUENCE [LARGE SCALE GENOMIC DNA]</scope>
    <source>
        <strain evidence="2 3">CCFEE 5885</strain>
    </source>
</reference>
<feature type="compositionally biased region" description="Pro residues" evidence="1">
    <location>
        <begin position="263"/>
        <end position="273"/>
    </location>
</feature>
<feature type="compositionally biased region" description="Polar residues" evidence="1">
    <location>
        <begin position="283"/>
        <end position="293"/>
    </location>
</feature>
<feature type="region of interest" description="Disordered" evidence="1">
    <location>
        <begin position="636"/>
        <end position="658"/>
    </location>
</feature>
<feature type="compositionally biased region" description="Polar residues" evidence="1">
    <location>
        <begin position="800"/>
        <end position="812"/>
    </location>
</feature>
<feature type="compositionally biased region" description="Polar residues" evidence="1">
    <location>
        <begin position="508"/>
        <end position="523"/>
    </location>
</feature>
<feature type="compositionally biased region" description="Polar residues" evidence="1">
    <location>
        <begin position="570"/>
        <end position="588"/>
    </location>
</feature>
<feature type="region of interest" description="Disordered" evidence="1">
    <location>
        <begin position="349"/>
        <end position="533"/>
    </location>
</feature>
<feature type="compositionally biased region" description="Polar residues" evidence="1">
    <location>
        <begin position="475"/>
        <end position="492"/>
    </location>
</feature>
<accession>A0ABR0KP15</accession>
<feature type="region of interest" description="Disordered" evidence="1">
    <location>
        <begin position="254"/>
        <end position="296"/>
    </location>
</feature>
<keyword evidence="3" id="KW-1185">Reference proteome</keyword>
<organism evidence="2 3">
    <name type="scientific">Lithohypha guttulata</name>
    <dbReference type="NCBI Taxonomy" id="1690604"/>
    <lineage>
        <taxon>Eukaryota</taxon>
        <taxon>Fungi</taxon>
        <taxon>Dikarya</taxon>
        <taxon>Ascomycota</taxon>
        <taxon>Pezizomycotina</taxon>
        <taxon>Eurotiomycetes</taxon>
        <taxon>Chaetothyriomycetidae</taxon>
        <taxon>Chaetothyriales</taxon>
        <taxon>Trichomeriaceae</taxon>
        <taxon>Lithohypha</taxon>
    </lineage>
</organism>
<feature type="compositionally biased region" description="Acidic residues" evidence="1">
    <location>
        <begin position="649"/>
        <end position="658"/>
    </location>
</feature>
<feature type="compositionally biased region" description="Basic and acidic residues" evidence="1">
    <location>
        <begin position="424"/>
        <end position="435"/>
    </location>
</feature>
<evidence type="ECO:0000313" key="3">
    <source>
        <dbReference type="Proteomes" id="UP001345013"/>
    </source>
</evidence>
<protein>
    <submittedName>
        <fullName evidence="2">Uncharacterized protein</fullName>
    </submittedName>
</protein>
<feature type="compositionally biased region" description="Polar residues" evidence="1">
    <location>
        <begin position="395"/>
        <end position="420"/>
    </location>
</feature>
<feature type="compositionally biased region" description="Polar residues" evidence="1">
    <location>
        <begin position="1041"/>
        <end position="1055"/>
    </location>
</feature>
<name>A0ABR0KP15_9EURO</name>
<dbReference type="EMBL" id="JAVRRG010000002">
    <property type="protein sequence ID" value="KAK5102281.1"/>
    <property type="molecule type" value="Genomic_DNA"/>
</dbReference>
<feature type="region of interest" description="Disordered" evidence="1">
    <location>
        <begin position="674"/>
        <end position="744"/>
    </location>
</feature>
<feature type="region of interest" description="Disordered" evidence="1">
    <location>
        <begin position="781"/>
        <end position="820"/>
    </location>
</feature>